<protein>
    <submittedName>
        <fullName evidence="1">Uncharacterized protein</fullName>
    </submittedName>
</protein>
<name>A0A497EK47_9CREN</name>
<proteinExistence type="predicted"/>
<dbReference type="SUPFAM" id="SSF82171">
    <property type="entry name" value="DPP6 N-terminal domain-like"/>
    <property type="match status" value="1"/>
</dbReference>
<dbReference type="Proteomes" id="UP000278475">
    <property type="component" value="Unassembled WGS sequence"/>
</dbReference>
<reference evidence="1 2" key="1">
    <citation type="submission" date="2018-06" db="EMBL/GenBank/DDBJ databases">
        <title>Extensive metabolic versatility and redundancy in microbially diverse, dynamic hydrothermal sediments.</title>
        <authorList>
            <person name="Dombrowski N."/>
            <person name="Teske A."/>
            <person name="Baker B.J."/>
        </authorList>
    </citation>
    <scope>NUCLEOTIDE SEQUENCE [LARGE SCALE GENOMIC DNA]</scope>
    <source>
        <strain evidence="1">B66_G16</strain>
    </source>
</reference>
<gene>
    <name evidence="1" type="ORF">DRJ31_09315</name>
</gene>
<dbReference type="AlphaFoldDB" id="A0A497EK47"/>
<dbReference type="EMBL" id="QMQV01000149">
    <property type="protein sequence ID" value="RLE47153.1"/>
    <property type="molecule type" value="Genomic_DNA"/>
</dbReference>
<accession>A0A497EK47</accession>
<evidence type="ECO:0000313" key="1">
    <source>
        <dbReference type="EMBL" id="RLE47153.1"/>
    </source>
</evidence>
<sequence>MSDKLDEHKVERFLSRADELERKGDIDDAVRYYTAALYLDQENNFIRRRLRELKRISLIKFFPRAIALVDDASYDGKYLPLIFRHNLELMVLDIETGAEAFRLRGKMVSRAFWFPRTHYLGVALRNGDVCVVDVGSGSMRRIFNVHDVASFKYITSVTCSRDCSRVLIALDREKLILVKNPLSKPEFVPIDEEIYCRAIYLRPDGEYVVVLGDEANYVFKLEDGGQLLFIAQFMGRYGEAGSAIWNNSGTHLYMHYYDEIAVINFEKLLEDIRSGRINELWDEYHRRFVDDRYFYNDCYIEARLHIIDFLTEDENELALSGGGEISYHPGDYVVSPDDRYLACTYGYTMIGIWDLERREVIYKWRMRKALIEDDIEDLDILCEISWLGNNKLVIVWLNAVAVLDLDL</sequence>
<organism evidence="1 2">
    <name type="scientific">Thermoproteota archaeon</name>
    <dbReference type="NCBI Taxonomy" id="2056631"/>
    <lineage>
        <taxon>Archaea</taxon>
        <taxon>Thermoproteota</taxon>
    </lineage>
</organism>
<comment type="caution">
    <text evidence="1">The sequence shown here is derived from an EMBL/GenBank/DDBJ whole genome shotgun (WGS) entry which is preliminary data.</text>
</comment>
<evidence type="ECO:0000313" key="2">
    <source>
        <dbReference type="Proteomes" id="UP000278475"/>
    </source>
</evidence>
<dbReference type="Gene3D" id="2.130.10.10">
    <property type="entry name" value="YVTN repeat-like/Quinoprotein amine dehydrogenase"/>
    <property type="match status" value="1"/>
</dbReference>
<dbReference type="InterPro" id="IPR015943">
    <property type="entry name" value="WD40/YVTN_repeat-like_dom_sf"/>
</dbReference>